<dbReference type="Ensembl" id="ENSMALT00000007328.1">
    <property type="protein sequence ID" value="ENSMALP00000007180.1"/>
    <property type="gene ID" value="ENSMALG00000005108.1"/>
</dbReference>
<accession>A0A3Q3ITA3</accession>
<evidence type="ECO:0000256" key="3">
    <source>
        <dbReference type="SAM" id="SignalP"/>
    </source>
</evidence>
<dbReference type="Pfam" id="PF07653">
    <property type="entry name" value="SH3_2"/>
    <property type="match status" value="1"/>
</dbReference>
<dbReference type="PRINTS" id="PR00452">
    <property type="entry name" value="SH3DOMAIN"/>
</dbReference>
<dbReference type="SUPFAM" id="SSF50044">
    <property type="entry name" value="SH3-domain"/>
    <property type="match status" value="1"/>
</dbReference>
<feature type="chain" id="PRO_5018772424" description="SH3 domain-containing protein" evidence="3">
    <location>
        <begin position="22"/>
        <end position="113"/>
    </location>
</feature>
<evidence type="ECO:0000313" key="5">
    <source>
        <dbReference type="Ensembl" id="ENSMALP00000007180.1"/>
    </source>
</evidence>
<dbReference type="STRING" id="43700.ENSMALP00000007180"/>
<dbReference type="InterPro" id="IPR001452">
    <property type="entry name" value="SH3_domain"/>
</dbReference>
<dbReference type="SMART" id="SM00326">
    <property type="entry name" value="SH3"/>
    <property type="match status" value="1"/>
</dbReference>
<keyword evidence="6" id="KW-1185">Reference proteome</keyword>
<dbReference type="InterPro" id="IPR050716">
    <property type="entry name" value="MAGUK"/>
</dbReference>
<evidence type="ECO:0000256" key="2">
    <source>
        <dbReference type="PROSITE-ProRule" id="PRU00192"/>
    </source>
</evidence>
<evidence type="ECO:0000259" key="4">
    <source>
        <dbReference type="PROSITE" id="PS50002"/>
    </source>
</evidence>
<dbReference type="PROSITE" id="PS50002">
    <property type="entry name" value="SH3"/>
    <property type="match status" value="1"/>
</dbReference>
<reference evidence="5" key="2">
    <citation type="submission" date="2025-09" db="UniProtKB">
        <authorList>
            <consortium name="Ensembl"/>
        </authorList>
    </citation>
    <scope>IDENTIFICATION</scope>
</reference>
<protein>
    <recommendedName>
        <fullName evidence="4">SH3 domain-containing protein</fullName>
    </recommendedName>
</protein>
<evidence type="ECO:0000313" key="6">
    <source>
        <dbReference type="Proteomes" id="UP000261600"/>
    </source>
</evidence>
<dbReference type="InterPro" id="IPR036028">
    <property type="entry name" value="SH3-like_dom_sf"/>
</dbReference>
<feature type="signal peptide" evidence="3">
    <location>
        <begin position="1"/>
        <end position="21"/>
    </location>
</feature>
<reference evidence="5" key="1">
    <citation type="submission" date="2025-08" db="UniProtKB">
        <authorList>
            <consortium name="Ensembl"/>
        </authorList>
    </citation>
    <scope>IDENTIFICATION</scope>
</reference>
<dbReference type="Gene3D" id="2.30.30.40">
    <property type="entry name" value="SH3 Domains"/>
    <property type="match status" value="1"/>
</dbReference>
<evidence type="ECO:0000256" key="1">
    <source>
        <dbReference type="ARBA" id="ARBA00022443"/>
    </source>
</evidence>
<name>A0A3Q3ITA3_MONAL</name>
<dbReference type="PANTHER" id="PTHR23122">
    <property type="entry name" value="MEMBRANE-ASSOCIATED GUANYLATE KINASE MAGUK"/>
    <property type="match status" value="1"/>
</dbReference>
<keyword evidence="3" id="KW-0732">Signal</keyword>
<dbReference type="CDD" id="cd11862">
    <property type="entry name" value="SH3_MPP"/>
    <property type="match status" value="1"/>
</dbReference>
<organism evidence="5 6">
    <name type="scientific">Monopterus albus</name>
    <name type="common">Swamp eel</name>
    <dbReference type="NCBI Taxonomy" id="43700"/>
    <lineage>
        <taxon>Eukaryota</taxon>
        <taxon>Metazoa</taxon>
        <taxon>Chordata</taxon>
        <taxon>Craniata</taxon>
        <taxon>Vertebrata</taxon>
        <taxon>Euteleostomi</taxon>
        <taxon>Actinopterygii</taxon>
        <taxon>Neopterygii</taxon>
        <taxon>Teleostei</taxon>
        <taxon>Neoteleostei</taxon>
        <taxon>Acanthomorphata</taxon>
        <taxon>Anabantaria</taxon>
        <taxon>Synbranchiformes</taxon>
        <taxon>Synbranchidae</taxon>
        <taxon>Monopterus</taxon>
    </lineage>
</organism>
<dbReference type="AlphaFoldDB" id="A0A3Q3ITA3"/>
<dbReference type="Proteomes" id="UP000261600">
    <property type="component" value="Unplaced"/>
</dbReference>
<sequence length="113" mass="12944">MCMFLCHHMILFPQLFILALFDYDPNEDPTIPCKDAAIAFKRGDVLQIVSMDDDTWWQACHLRDSNSRAGFIPSKQLHDRCSAVVLTIFIFSTCSTDEREGTVCLNLLLKPYL</sequence>
<keyword evidence="1 2" id="KW-0728">SH3 domain</keyword>
<proteinExistence type="predicted"/>
<feature type="domain" description="SH3" evidence="4">
    <location>
        <begin position="12"/>
        <end position="82"/>
    </location>
</feature>